<evidence type="ECO:0000313" key="2">
    <source>
        <dbReference type="EMBL" id="VDO90921.1"/>
    </source>
</evidence>
<protein>
    <submittedName>
        <fullName evidence="2">Uncharacterized protein</fullName>
    </submittedName>
</protein>
<keyword evidence="1" id="KW-0472">Membrane</keyword>
<feature type="transmembrane region" description="Helical" evidence="1">
    <location>
        <begin position="68"/>
        <end position="86"/>
    </location>
</feature>
<organism evidence="2 3">
    <name type="scientific">Schistosoma margrebowiei</name>
    <dbReference type="NCBI Taxonomy" id="48269"/>
    <lineage>
        <taxon>Eukaryota</taxon>
        <taxon>Metazoa</taxon>
        <taxon>Spiralia</taxon>
        <taxon>Lophotrochozoa</taxon>
        <taxon>Platyhelminthes</taxon>
        <taxon>Trematoda</taxon>
        <taxon>Digenea</taxon>
        <taxon>Strigeidida</taxon>
        <taxon>Schistosomatoidea</taxon>
        <taxon>Schistosomatidae</taxon>
        <taxon>Schistosoma</taxon>
    </lineage>
</organism>
<keyword evidence="3" id="KW-1185">Reference proteome</keyword>
<evidence type="ECO:0000256" key="1">
    <source>
        <dbReference type="SAM" id="Phobius"/>
    </source>
</evidence>
<keyword evidence="1" id="KW-0812">Transmembrane</keyword>
<reference evidence="2 3" key="1">
    <citation type="submission" date="2018-11" db="EMBL/GenBank/DDBJ databases">
        <authorList>
            <consortium name="Pathogen Informatics"/>
        </authorList>
    </citation>
    <scope>NUCLEOTIDE SEQUENCE [LARGE SCALE GENOMIC DNA]</scope>
    <source>
        <strain evidence="2 3">Zambia</strain>
    </source>
</reference>
<dbReference type="Proteomes" id="UP000277204">
    <property type="component" value="Unassembled WGS sequence"/>
</dbReference>
<accession>A0A3P7YTN0</accession>
<evidence type="ECO:0000313" key="3">
    <source>
        <dbReference type="Proteomes" id="UP000277204"/>
    </source>
</evidence>
<keyword evidence="1" id="KW-1133">Transmembrane helix</keyword>
<sequence length="87" mass="9628">MGVQLNSFFTIIISSRLEIVIDSKELHLEDNVRLSASLSTSIFVFCCSLNDSCLTFKQESGDNSIETSLIDVILSILSLILLLLSFL</sequence>
<gene>
    <name evidence="2" type="ORF">SMRZ_LOCUS10568</name>
</gene>
<proteinExistence type="predicted"/>
<name>A0A3P7YTN0_9TREM</name>
<dbReference type="EMBL" id="UZAI01005525">
    <property type="protein sequence ID" value="VDO90921.1"/>
    <property type="molecule type" value="Genomic_DNA"/>
</dbReference>
<dbReference type="AlphaFoldDB" id="A0A3P7YTN0"/>